<dbReference type="AlphaFoldDB" id="Q1JVI8"/>
<evidence type="ECO:0000313" key="3">
    <source>
        <dbReference type="Proteomes" id="UP000005695"/>
    </source>
</evidence>
<organism evidence="2 3">
    <name type="scientific">Desulfuromonas acetoxidans (strain DSM 684 / 11070)</name>
    <dbReference type="NCBI Taxonomy" id="281689"/>
    <lineage>
        <taxon>Bacteria</taxon>
        <taxon>Pseudomonadati</taxon>
        <taxon>Thermodesulfobacteriota</taxon>
        <taxon>Desulfuromonadia</taxon>
        <taxon>Desulfuromonadales</taxon>
        <taxon>Desulfuromonadaceae</taxon>
        <taxon>Desulfuromonas</taxon>
    </lineage>
</organism>
<dbReference type="EMBL" id="AAEW02000038">
    <property type="protein sequence ID" value="EAT14248.1"/>
    <property type="molecule type" value="Genomic_DNA"/>
</dbReference>
<keyword evidence="3" id="KW-1185">Reference proteome</keyword>
<evidence type="ECO:0000256" key="1">
    <source>
        <dbReference type="SAM" id="Phobius"/>
    </source>
</evidence>
<reference evidence="2" key="1">
    <citation type="submission" date="2006-05" db="EMBL/GenBank/DDBJ databases">
        <title>Annotation of the draft genome assembly of Desulfuromonas acetoxidans DSM 684.</title>
        <authorList>
            <consortium name="US DOE Joint Genome Institute (JGI-ORNL)"/>
            <person name="Larimer F."/>
            <person name="Land M."/>
            <person name="Hauser L."/>
        </authorList>
    </citation>
    <scope>NUCLEOTIDE SEQUENCE [LARGE SCALE GENOMIC DNA]</scope>
    <source>
        <strain evidence="2">DSM 684</strain>
    </source>
</reference>
<name>Q1JVI8_DESA6</name>
<evidence type="ECO:0000313" key="2">
    <source>
        <dbReference type="EMBL" id="EAT14248.1"/>
    </source>
</evidence>
<keyword evidence="1" id="KW-0472">Membrane</keyword>
<protein>
    <submittedName>
        <fullName evidence="2">Uncharacterized protein</fullName>
    </submittedName>
</protein>
<reference evidence="2" key="2">
    <citation type="submission" date="2006-05" db="EMBL/GenBank/DDBJ databases">
        <title>Sequencing of the draft genome and assembly of Desulfuromonas acetoxidans DSM 684.</title>
        <authorList>
            <consortium name="US DOE Joint Genome Institute (JGI-PGF)"/>
            <person name="Copeland A."/>
            <person name="Lucas S."/>
            <person name="Lapidus A."/>
            <person name="Barry K."/>
            <person name="Detter J.C."/>
            <person name="Glavina del Rio T."/>
            <person name="Hammon N."/>
            <person name="Israni S."/>
            <person name="Dalin E."/>
            <person name="Tice H."/>
            <person name="Bruce D."/>
            <person name="Pitluck S."/>
            <person name="Richardson P."/>
        </authorList>
    </citation>
    <scope>NUCLEOTIDE SEQUENCE [LARGE SCALE GENOMIC DNA]</scope>
    <source>
        <strain evidence="2">DSM 684</strain>
    </source>
</reference>
<keyword evidence="1" id="KW-1133">Transmembrane helix</keyword>
<feature type="transmembrane region" description="Helical" evidence="1">
    <location>
        <begin position="12"/>
        <end position="30"/>
    </location>
</feature>
<proteinExistence type="predicted"/>
<dbReference type="Proteomes" id="UP000005695">
    <property type="component" value="Unassembled WGS sequence"/>
</dbReference>
<accession>Q1JVI8</accession>
<gene>
    <name evidence="2" type="ORF">Dace_0090</name>
</gene>
<keyword evidence="1" id="KW-0812">Transmembrane</keyword>
<comment type="caution">
    <text evidence="2">The sequence shown here is derived from an EMBL/GenBank/DDBJ whole genome shotgun (WGS) entry which is preliminary data.</text>
</comment>
<sequence length="189" mass="21572">MKMAKNNLPHYIVYAFCSALLLIGIFYTSGKSIDQIESKQGDNNLTNKILNSQKAKNGEKLLHEILVSHRTIDQFYYVPHLWGELTESPKMSISLPAGAWDNLTEYQQGTLEAYVASKTVNAWLNPFRFSSIKENAPIAWKVKESAKKMKVTDWEIIEGKLTNNGRDILHEKTISTGEKWQGKDLSKYF</sequence>